<dbReference type="AlphaFoldDB" id="A0A7W9SGZ3"/>
<dbReference type="PANTHER" id="PTHR33295:SF7">
    <property type="entry name" value="ATPASE"/>
    <property type="match status" value="1"/>
</dbReference>
<dbReference type="PANTHER" id="PTHR33295">
    <property type="entry name" value="ATPASE"/>
    <property type="match status" value="1"/>
</dbReference>
<comment type="caution">
    <text evidence="3">The sequence shown here is derived from an EMBL/GenBank/DDBJ whole genome shotgun (WGS) entry which is preliminary data.</text>
</comment>
<organism evidence="3 4">
    <name type="scientific">Oribacterium sinus</name>
    <dbReference type="NCBI Taxonomy" id="237576"/>
    <lineage>
        <taxon>Bacteria</taxon>
        <taxon>Bacillati</taxon>
        <taxon>Bacillota</taxon>
        <taxon>Clostridia</taxon>
        <taxon>Lachnospirales</taxon>
        <taxon>Lachnospiraceae</taxon>
        <taxon>Oribacterium</taxon>
    </lineage>
</organism>
<sequence>MFKRKAFDKLKYWKEKKAPKYSVLLEGARRVGKSTIAEGFAKQEYKSYIKVDFANVRKEVLEVFEDIADPDIFFLRLQTATGVTLYKRESVIIFDEIQLMPKVRQGIKYLVADGRYDYIETGSLISIKKNVKDIVLPSEEMKIPIYPMDYEEFMWAIGNDTYSVLRELYQRGKAVGNSLNRKLMRDFRIYMAVGGMPQAVEAYVEGKNFQEIDEVKREIINLYKDDFFKIDGTGLIGRMYDSVPTQLATGKRSYVISAATGKKKINKDLERLYDLLDSKTVVASYNVLNPSIALPQTRDNDTFKLYLADTGLFTTMIFNSSGETDENIYNKLLSDSLPADLGYLYENAVAQMITASDQGLYYHTWKKDKTSYYEIDFLLSTKTKLIPIEVKSSGLGSHKSIIEFQKKYSKYISKEILLSQKDLGNEEMLKLYPIYMLPFILEEL</sequence>
<dbReference type="Pfam" id="PF13635">
    <property type="entry name" value="DUF4143"/>
    <property type="match status" value="1"/>
</dbReference>
<dbReference type="Gene3D" id="3.40.50.300">
    <property type="entry name" value="P-loop containing nucleotide triphosphate hydrolases"/>
    <property type="match status" value="1"/>
</dbReference>
<name>A0A7W9SGZ3_9FIRM</name>
<gene>
    <name evidence="3" type="ORF">HNQ46_001988</name>
</gene>
<evidence type="ECO:0000313" key="3">
    <source>
        <dbReference type="EMBL" id="MBB6041993.1"/>
    </source>
</evidence>
<dbReference type="Pfam" id="PF13173">
    <property type="entry name" value="AAA_14"/>
    <property type="match status" value="1"/>
</dbReference>
<evidence type="ECO:0000259" key="2">
    <source>
        <dbReference type="Pfam" id="PF13635"/>
    </source>
</evidence>
<evidence type="ECO:0000313" key="4">
    <source>
        <dbReference type="Proteomes" id="UP000522163"/>
    </source>
</evidence>
<dbReference type="EMBL" id="JACHHH010000011">
    <property type="protein sequence ID" value="MBB6041993.1"/>
    <property type="molecule type" value="Genomic_DNA"/>
</dbReference>
<dbReference type="InterPro" id="IPR025420">
    <property type="entry name" value="DUF4143"/>
</dbReference>
<dbReference type="InterPro" id="IPR027417">
    <property type="entry name" value="P-loop_NTPase"/>
</dbReference>
<feature type="domain" description="DUF4143" evidence="2">
    <location>
        <begin position="236"/>
        <end position="393"/>
    </location>
</feature>
<reference evidence="3 4" key="1">
    <citation type="submission" date="2020-08" db="EMBL/GenBank/DDBJ databases">
        <title>Genomic Encyclopedia of Type Strains, Phase IV (KMG-IV): sequencing the most valuable type-strain genomes for metagenomic binning, comparative biology and taxonomic classification.</title>
        <authorList>
            <person name="Goeker M."/>
        </authorList>
    </citation>
    <scope>NUCLEOTIDE SEQUENCE [LARGE SCALE GENOMIC DNA]</scope>
    <source>
        <strain evidence="3 4">DSM 17245</strain>
    </source>
</reference>
<proteinExistence type="predicted"/>
<dbReference type="InterPro" id="IPR041682">
    <property type="entry name" value="AAA_14"/>
</dbReference>
<evidence type="ECO:0000259" key="1">
    <source>
        <dbReference type="Pfam" id="PF13173"/>
    </source>
</evidence>
<dbReference type="GeneID" id="85015512"/>
<evidence type="ECO:0008006" key="5">
    <source>
        <dbReference type="Google" id="ProtNLM"/>
    </source>
</evidence>
<dbReference type="RefSeq" id="WP_183684524.1">
    <property type="nucleotide sequence ID" value="NZ_JACHHH010000011.1"/>
</dbReference>
<protein>
    <recommendedName>
        <fullName evidence="5">ATPase</fullName>
    </recommendedName>
</protein>
<dbReference type="Proteomes" id="UP000522163">
    <property type="component" value="Unassembled WGS sequence"/>
</dbReference>
<accession>A0A7W9SGZ3</accession>
<feature type="domain" description="AAA" evidence="1">
    <location>
        <begin position="22"/>
        <end position="154"/>
    </location>
</feature>
<dbReference type="SUPFAM" id="SSF52540">
    <property type="entry name" value="P-loop containing nucleoside triphosphate hydrolases"/>
    <property type="match status" value="1"/>
</dbReference>